<dbReference type="Ensembl" id="ENSMMUT00000082953.1">
    <property type="protein sequence ID" value="ENSMMUP00000075823.1"/>
    <property type="gene ID" value="ENSMMUG00000059003.1"/>
</dbReference>
<dbReference type="PANTHER" id="PTHR14095:SF1">
    <property type="entry name" value="SERINE_THREONINE-PROTEIN PHOSPHATASE 2A REGULATORY SUBUNIT B'' SUBUNIT BETA"/>
    <property type="match status" value="1"/>
</dbReference>
<dbReference type="AlphaFoldDB" id="A0A5F8AEL1"/>
<reference evidence="2" key="2">
    <citation type="submission" date="2025-08" db="UniProtKB">
        <authorList>
            <consortium name="Ensembl"/>
        </authorList>
    </citation>
    <scope>IDENTIFICATION</scope>
    <source>
        <strain evidence="2">17573</strain>
    </source>
</reference>
<name>A0A5F8AEL1_MACMU</name>
<dbReference type="VEuPathDB" id="HostDB:ENSMMUG00000059003"/>
<evidence type="ECO:0000313" key="3">
    <source>
        <dbReference type="Proteomes" id="UP000006718"/>
    </source>
</evidence>
<dbReference type="PaxDb" id="9544-ENSMMUP00000006775"/>
<dbReference type="Gene3D" id="1.10.238.10">
    <property type="entry name" value="EF-hand"/>
    <property type="match status" value="1"/>
</dbReference>
<accession>A0A5F8AEL1</accession>
<feature type="region of interest" description="Disordered" evidence="1">
    <location>
        <begin position="138"/>
        <end position="163"/>
    </location>
</feature>
<dbReference type="STRING" id="9544.ENSMMUP00000075823"/>
<evidence type="ECO:0000313" key="2">
    <source>
        <dbReference type="Ensembl" id="ENSMMUP00000075823.1"/>
    </source>
</evidence>
<dbReference type="GO" id="GO:0000159">
    <property type="term" value="C:protein phosphatase type 2A complex"/>
    <property type="evidence" value="ECO:0000318"/>
    <property type="project" value="GO_Central"/>
</dbReference>
<organism evidence="2 3">
    <name type="scientific">Macaca mulatta</name>
    <name type="common">Rhesus macaque</name>
    <dbReference type="NCBI Taxonomy" id="9544"/>
    <lineage>
        <taxon>Eukaryota</taxon>
        <taxon>Metazoa</taxon>
        <taxon>Chordata</taxon>
        <taxon>Craniata</taxon>
        <taxon>Vertebrata</taxon>
        <taxon>Euteleostomi</taxon>
        <taxon>Mammalia</taxon>
        <taxon>Eutheria</taxon>
        <taxon>Euarchontoglires</taxon>
        <taxon>Primates</taxon>
        <taxon>Haplorrhini</taxon>
        <taxon>Catarrhini</taxon>
        <taxon>Cercopithecidae</taxon>
        <taxon>Cercopithecinae</taxon>
        <taxon>Macaca</taxon>
    </lineage>
</organism>
<sequence>ERPFPRATEAKGSVHAARLPSASQTPALGLSLWKWLRGPGTALQPSLSLAGALLVLGVPGTPSGHGLRGELRALSFHIQGRLHHVPVPASSGHRWPEPSPHRGLHTSVPAQNHARVRLSRPTRGGRARSLGPRPYARVTRGARRTAHSRPEGEAGLTPGTRPLPAGRITLRDLKRCKLAGVFFDTFFNIEKYLDHEQKEQISLLRDSDGSGPELSDWEKYAAEEYDILVAEETAGEPWEDGFEAELSPVEQKLSALRSPLAQRPFFEAPSPLGAVDLYEYACGDEDLEPL</sequence>
<proteinExistence type="predicted"/>
<dbReference type="Proteomes" id="UP000006718">
    <property type="component" value="Unassembled WGS sequence"/>
</dbReference>
<keyword evidence="3" id="KW-1185">Reference proteome</keyword>
<dbReference type="GeneTree" id="ENSGT00940000163491"/>
<dbReference type="InParanoid" id="A0A5F8AEL1"/>
<evidence type="ECO:0000256" key="1">
    <source>
        <dbReference type="SAM" id="MobiDB-lite"/>
    </source>
</evidence>
<protein>
    <submittedName>
        <fullName evidence="2">Uncharacterized protein</fullName>
    </submittedName>
</protein>
<dbReference type="SMR" id="A0A5F8AEL1"/>
<dbReference type="Bgee" id="ENSMMUG00000059003">
    <property type="expression patterns" value="Expressed in hindlimb stylopod muscle and 17 other cell types or tissues"/>
</dbReference>
<dbReference type="GO" id="GO:0019888">
    <property type="term" value="F:protein phosphatase regulator activity"/>
    <property type="evidence" value="ECO:0000318"/>
    <property type="project" value="GO_Central"/>
</dbReference>
<dbReference type="PANTHER" id="PTHR14095">
    <property type="entry name" value="PHOSPHATASE 2A REGULATORY SUBUNIT-RELATED"/>
    <property type="match status" value="1"/>
</dbReference>
<reference evidence="2" key="3">
    <citation type="submission" date="2025-09" db="UniProtKB">
        <authorList>
            <consortium name="Ensembl"/>
        </authorList>
    </citation>
    <scope>IDENTIFICATION</scope>
    <source>
        <strain evidence="2">17573</strain>
    </source>
</reference>
<reference evidence="2" key="1">
    <citation type="submission" date="2019-01" db="EMBL/GenBank/DDBJ databases">
        <authorList>
            <person name="Graves T."/>
            <person name="Eichler E.E."/>
            <person name="Wilson R.K."/>
        </authorList>
    </citation>
    <scope>NUCLEOTIDE SEQUENCE [LARGE SCALE GENOMIC DNA]</scope>
    <source>
        <strain evidence="2">17573</strain>
    </source>
</reference>